<protein>
    <submittedName>
        <fullName evidence="1">Uncharacterized protein</fullName>
    </submittedName>
</protein>
<dbReference type="AlphaFoldDB" id="A0A074M9V3"/>
<dbReference type="Proteomes" id="UP000027647">
    <property type="component" value="Unassembled WGS sequence"/>
</dbReference>
<accession>A0A074M9V3</accession>
<dbReference type="eggNOG" id="ENOG50322UM">
    <property type="taxonomic scope" value="Bacteria"/>
</dbReference>
<dbReference type="STRING" id="1044.EH31_02640"/>
<reference evidence="1 2" key="1">
    <citation type="submission" date="2014-04" db="EMBL/GenBank/DDBJ databases">
        <title>A comprehensive comparison of genomes of Erythrobacter spp. strains.</title>
        <authorList>
            <person name="Zheng Q."/>
        </authorList>
    </citation>
    <scope>NUCLEOTIDE SEQUENCE [LARGE SCALE GENOMIC DNA]</scope>
    <source>
        <strain evidence="1 2">DSM 6997</strain>
    </source>
</reference>
<dbReference type="OrthoDB" id="7584185at2"/>
<dbReference type="EMBL" id="JMIW01000001">
    <property type="protein sequence ID" value="KEO91586.1"/>
    <property type="molecule type" value="Genomic_DNA"/>
</dbReference>
<comment type="caution">
    <text evidence="1">The sequence shown here is derived from an EMBL/GenBank/DDBJ whole genome shotgun (WGS) entry which is preliminary data.</text>
</comment>
<sequence length="165" mass="17882">MNLVAPVFSVFGIVTVLFGCAQSPVSEDIADILPKHSQIVREIEAAVVLPSEADPIENYARHYAMDHEGNVVAVYLIPSATSSVEQGCEVALKNFGSRPCDAQEIAEGRKHLEEIQSRDGIAGQVIWHDSEEGFPFVLDGGCSFISITYQPKTKSFETLVCNGLA</sequence>
<evidence type="ECO:0000313" key="2">
    <source>
        <dbReference type="Proteomes" id="UP000027647"/>
    </source>
</evidence>
<dbReference type="RefSeq" id="WP_034957880.1">
    <property type="nucleotide sequence ID" value="NZ_JMIW01000001.1"/>
</dbReference>
<evidence type="ECO:0000313" key="1">
    <source>
        <dbReference type="EMBL" id="KEO91586.1"/>
    </source>
</evidence>
<name>A0A074M9V3_ERYLO</name>
<gene>
    <name evidence="1" type="ORF">EH31_02640</name>
</gene>
<proteinExistence type="predicted"/>
<organism evidence="1 2">
    <name type="scientific">Erythrobacter longus</name>
    <dbReference type="NCBI Taxonomy" id="1044"/>
    <lineage>
        <taxon>Bacteria</taxon>
        <taxon>Pseudomonadati</taxon>
        <taxon>Pseudomonadota</taxon>
        <taxon>Alphaproteobacteria</taxon>
        <taxon>Sphingomonadales</taxon>
        <taxon>Erythrobacteraceae</taxon>
        <taxon>Erythrobacter/Porphyrobacter group</taxon>
        <taxon>Erythrobacter</taxon>
    </lineage>
</organism>
<keyword evidence="2" id="KW-1185">Reference proteome</keyword>